<keyword evidence="7 10" id="KW-0472">Membrane</keyword>
<dbReference type="InterPro" id="IPR004117">
    <property type="entry name" value="7tm6_olfct_rcpt"/>
</dbReference>
<evidence type="ECO:0000313" key="11">
    <source>
        <dbReference type="EMBL" id="KAF3054555.1"/>
    </source>
</evidence>
<evidence type="ECO:0000256" key="2">
    <source>
        <dbReference type="ARBA" id="ARBA00022475"/>
    </source>
</evidence>
<dbReference type="GO" id="GO:0005886">
    <property type="term" value="C:plasma membrane"/>
    <property type="evidence" value="ECO:0007669"/>
    <property type="project" value="UniProtKB-SubCell"/>
</dbReference>
<dbReference type="GO" id="GO:0004984">
    <property type="term" value="F:olfactory receptor activity"/>
    <property type="evidence" value="ECO:0007669"/>
    <property type="project" value="InterPro"/>
</dbReference>
<evidence type="ECO:0000256" key="9">
    <source>
        <dbReference type="ARBA" id="ARBA00023224"/>
    </source>
</evidence>
<comment type="similarity">
    <text evidence="10">Belongs to the insect chemoreceptor superfamily. Heteromeric odorant receptor channel (TC 1.A.69) family.</text>
</comment>
<keyword evidence="3 10" id="KW-0716">Sensory transduction</keyword>
<evidence type="ECO:0000256" key="5">
    <source>
        <dbReference type="ARBA" id="ARBA00022725"/>
    </source>
</evidence>
<evidence type="ECO:0000256" key="3">
    <source>
        <dbReference type="ARBA" id="ARBA00022606"/>
    </source>
</evidence>
<dbReference type="OrthoDB" id="6597368at2759"/>
<dbReference type="EMBL" id="SGBU01000019">
    <property type="protein sequence ID" value="KAF3054555.1"/>
    <property type="molecule type" value="Genomic_DNA"/>
</dbReference>
<keyword evidence="6 10" id="KW-1133">Transmembrane helix</keyword>
<sequence>MRVMQFPLKVLTVAGCWPPVSWSLLCKQTVYNAYTIFICLLLLTFALPQIMDIILNVKTPDEFSDSLYTMLPTGIACCKILNLLINRKNIKILTDALIEEPFKPLESDEIEIRQKFDNTIQTYAICYTILIELTCGCMNLSSFFTDFRKGTLAYREWVPYEYSTNIMYYVIYFRQLISLQAASIVNVACDCLICALLLHIYCQIKILECRLKKCLRNQGNLGECVHQHNHIFKFARVVNENFRFIIGIQFTVSMLVVCSSLFLLAKTTLSAAYIPLILYTFCMALQILIYCWYGNEVRLKSIQLSQEIFGMDWINTDKKMKDGLIIIMNRSLIPIEFSCAYILTVNLDSFVKLMKTSYSAYNILQHM</sequence>
<evidence type="ECO:0000256" key="4">
    <source>
        <dbReference type="ARBA" id="ARBA00022692"/>
    </source>
</evidence>
<keyword evidence="12" id="KW-1185">Reference proteome</keyword>
<reference evidence="11 12" key="1">
    <citation type="submission" date="2019-08" db="EMBL/GenBank/DDBJ databases">
        <title>High quality draft denovo assembly of Nylanderia fulva.</title>
        <authorList>
            <person name="Vargo E.L."/>
            <person name="Tarone A.M."/>
            <person name="Konganti K.R."/>
        </authorList>
    </citation>
    <scope>NUCLEOTIDE SEQUENCE [LARGE SCALE GENOMIC DNA]</scope>
    <source>
        <strain evidence="11">TAMU-Nful-2015</strain>
        <tissue evidence="11">Whole body</tissue>
    </source>
</reference>
<feature type="transmembrane region" description="Helical" evidence="10">
    <location>
        <begin position="177"/>
        <end position="202"/>
    </location>
</feature>
<dbReference type="PANTHER" id="PTHR21137">
    <property type="entry name" value="ODORANT RECEPTOR"/>
    <property type="match status" value="1"/>
</dbReference>
<dbReference type="Proteomes" id="UP000479987">
    <property type="component" value="Unassembled WGS sequence"/>
</dbReference>
<comment type="caution">
    <text evidence="10">Lacks conserved residue(s) required for the propagation of feature annotation.</text>
</comment>
<keyword evidence="8 10" id="KW-0675">Receptor</keyword>
<feature type="transmembrane region" description="Helical" evidence="10">
    <location>
        <begin position="67"/>
        <end position="85"/>
    </location>
</feature>
<dbReference type="GO" id="GO:0005549">
    <property type="term" value="F:odorant binding"/>
    <property type="evidence" value="ECO:0007669"/>
    <property type="project" value="InterPro"/>
</dbReference>
<evidence type="ECO:0000256" key="7">
    <source>
        <dbReference type="ARBA" id="ARBA00023136"/>
    </source>
</evidence>
<comment type="subcellular location">
    <subcellularLocation>
        <location evidence="1 10">Cell membrane</location>
        <topology evidence="1 10">Multi-pass membrane protein</topology>
    </subcellularLocation>
</comment>
<feature type="transmembrane region" description="Helical" evidence="10">
    <location>
        <begin position="242"/>
        <end position="265"/>
    </location>
</feature>
<evidence type="ECO:0000313" key="12">
    <source>
        <dbReference type="Proteomes" id="UP000479987"/>
    </source>
</evidence>
<evidence type="ECO:0000256" key="1">
    <source>
        <dbReference type="ARBA" id="ARBA00004651"/>
    </source>
</evidence>
<comment type="caution">
    <text evidence="11">The sequence shown here is derived from an EMBL/GenBank/DDBJ whole genome shotgun (WGS) entry which is preliminary data.</text>
</comment>
<keyword evidence="4 10" id="KW-0812">Transmembrane</keyword>
<dbReference type="Pfam" id="PF02949">
    <property type="entry name" value="7tm_6"/>
    <property type="match status" value="1"/>
</dbReference>
<evidence type="ECO:0000256" key="8">
    <source>
        <dbReference type="ARBA" id="ARBA00023170"/>
    </source>
</evidence>
<dbReference type="GO" id="GO:0007165">
    <property type="term" value="P:signal transduction"/>
    <property type="evidence" value="ECO:0007669"/>
    <property type="project" value="UniProtKB-KW"/>
</dbReference>
<keyword evidence="2" id="KW-1003">Cell membrane</keyword>
<dbReference type="PANTHER" id="PTHR21137:SF35">
    <property type="entry name" value="ODORANT RECEPTOR 19A-RELATED"/>
    <property type="match status" value="1"/>
</dbReference>
<proteinExistence type="inferred from homology"/>
<organism evidence="11 12">
    <name type="scientific">Nylanderia fulva</name>
    <dbReference type="NCBI Taxonomy" id="613905"/>
    <lineage>
        <taxon>Eukaryota</taxon>
        <taxon>Metazoa</taxon>
        <taxon>Ecdysozoa</taxon>
        <taxon>Arthropoda</taxon>
        <taxon>Hexapoda</taxon>
        <taxon>Insecta</taxon>
        <taxon>Pterygota</taxon>
        <taxon>Neoptera</taxon>
        <taxon>Endopterygota</taxon>
        <taxon>Hymenoptera</taxon>
        <taxon>Apocrita</taxon>
        <taxon>Aculeata</taxon>
        <taxon>Formicoidea</taxon>
        <taxon>Formicidae</taxon>
        <taxon>Formicinae</taxon>
        <taxon>Nylanderia</taxon>
    </lineage>
</organism>
<keyword evidence="5 10" id="KW-0552">Olfaction</keyword>
<name>A0A6G1LQK6_9HYME</name>
<evidence type="ECO:0000256" key="6">
    <source>
        <dbReference type="ARBA" id="ARBA00022989"/>
    </source>
</evidence>
<dbReference type="AlphaFoldDB" id="A0A6G1LQK6"/>
<evidence type="ECO:0000256" key="10">
    <source>
        <dbReference type="RuleBase" id="RU351113"/>
    </source>
</evidence>
<protein>
    <recommendedName>
        <fullName evidence="10">Odorant receptor</fullName>
    </recommendedName>
</protein>
<feature type="transmembrane region" description="Helical" evidence="10">
    <location>
        <begin position="33"/>
        <end position="55"/>
    </location>
</feature>
<gene>
    <name evidence="11" type="primary">Or-021</name>
    <name evidence="11" type="synonym">Nful_v1.0-Or-021</name>
    <name evidence="11" type="ORF">NFUL_NFUL000079</name>
</gene>
<accession>A0A6G1LQK6</accession>
<feature type="transmembrane region" description="Helical" evidence="10">
    <location>
        <begin position="271"/>
        <end position="293"/>
    </location>
</feature>
<keyword evidence="9 10" id="KW-0807">Transducer</keyword>